<evidence type="ECO:0000313" key="1">
    <source>
        <dbReference type="EMBL" id="AZI33308.1"/>
    </source>
</evidence>
<dbReference type="AlphaFoldDB" id="A0A3G8XKF8"/>
<name>A0A3G8XKF8_9FLAO</name>
<dbReference type="Proteomes" id="UP000270185">
    <property type="component" value="Chromosome"/>
</dbReference>
<proteinExistence type="predicted"/>
<dbReference type="OrthoDB" id="1270723at2"/>
<dbReference type="RefSeq" id="WP_125024650.1">
    <property type="nucleotide sequence ID" value="NZ_CP034159.1"/>
</dbReference>
<evidence type="ECO:0000313" key="2">
    <source>
        <dbReference type="Proteomes" id="UP000270185"/>
    </source>
</evidence>
<dbReference type="InterPro" id="IPR047690">
    <property type="entry name" value="IPExxxVDY_fam"/>
</dbReference>
<organism evidence="1 2">
    <name type="scientific">Kaistella carnis</name>
    <dbReference type="NCBI Taxonomy" id="1241979"/>
    <lineage>
        <taxon>Bacteria</taxon>
        <taxon>Pseudomonadati</taxon>
        <taxon>Bacteroidota</taxon>
        <taxon>Flavobacteriia</taxon>
        <taxon>Flavobacteriales</taxon>
        <taxon>Weeksellaceae</taxon>
        <taxon>Chryseobacterium group</taxon>
        <taxon>Kaistella</taxon>
    </lineage>
</organism>
<gene>
    <name evidence="1" type="ORF">EIB73_08995</name>
</gene>
<accession>A0A3G8XKF8</accession>
<keyword evidence="2" id="KW-1185">Reference proteome</keyword>
<protein>
    <submittedName>
        <fullName evidence="1">IPExxxVDY family protein</fullName>
    </submittedName>
</protein>
<dbReference type="NCBIfam" id="NF033205">
    <property type="entry name" value="IPExxxVDY"/>
    <property type="match status" value="1"/>
</dbReference>
<sequence>MKTQKLTLEIDADEEITLGLVRLAKQVPDYELFYHLNTLNTFQFKRVNDLVFHGTYYDYYYPKFEAFHHDSKICIHFIANKSDHSVLKKESTELFGNEEDTKFLLENYEDVDYIISTSEPFGDFSVILLPENLMFQIQDFHLCPSAELYHLIQYYE</sequence>
<reference evidence="2" key="1">
    <citation type="submission" date="2018-11" db="EMBL/GenBank/DDBJ databases">
        <title>Proposal to divide the Flavobacteriaceae and reorganize its genera based on Amino Acid Identity values calculated from whole genome sequences.</title>
        <authorList>
            <person name="Nicholson A.C."/>
            <person name="Gulvik C.A."/>
            <person name="Whitney A.M."/>
            <person name="Humrighouse B.W."/>
            <person name="Bell M."/>
            <person name="Holmes B."/>
            <person name="Steigerwalt A.G."/>
            <person name="Villarma A."/>
            <person name="Sheth M."/>
            <person name="Batra D."/>
            <person name="Pryor J."/>
            <person name="Bernardet J.-F."/>
            <person name="Hugo C."/>
            <person name="Kampfer P."/>
            <person name="Newman J.D."/>
            <person name="McQuiston J.R."/>
        </authorList>
    </citation>
    <scope>NUCLEOTIDE SEQUENCE [LARGE SCALE GENOMIC DNA]</scope>
    <source>
        <strain evidence="2">G0081</strain>
    </source>
</reference>
<dbReference type="EMBL" id="CP034159">
    <property type="protein sequence ID" value="AZI33308.1"/>
    <property type="molecule type" value="Genomic_DNA"/>
</dbReference>
<dbReference type="KEGG" id="ccas:EIB73_08995"/>